<sequence>MQNDEDEQMENGELDYEISKWRGSTRGASNMIAEQVEGHDDGQEEAVVVDAVLCLHHVIECTQDKLFRLLMIDLMLLEEKARVL</sequence>
<name>A0ABD3EM89_9LAMI</name>
<protein>
    <submittedName>
        <fullName evidence="1">Uncharacterized protein</fullName>
    </submittedName>
</protein>
<gene>
    <name evidence="1" type="ORF">CASFOL_001333</name>
</gene>
<organism evidence="1 2">
    <name type="scientific">Castilleja foliolosa</name>
    <dbReference type="NCBI Taxonomy" id="1961234"/>
    <lineage>
        <taxon>Eukaryota</taxon>
        <taxon>Viridiplantae</taxon>
        <taxon>Streptophyta</taxon>
        <taxon>Embryophyta</taxon>
        <taxon>Tracheophyta</taxon>
        <taxon>Spermatophyta</taxon>
        <taxon>Magnoliopsida</taxon>
        <taxon>eudicotyledons</taxon>
        <taxon>Gunneridae</taxon>
        <taxon>Pentapetalae</taxon>
        <taxon>asterids</taxon>
        <taxon>lamiids</taxon>
        <taxon>Lamiales</taxon>
        <taxon>Orobanchaceae</taxon>
        <taxon>Pedicularideae</taxon>
        <taxon>Castillejinae</taxon>
        <taxon>Castilleja</taxon>
    </lineage>
</organism>
<dbReference type="AlphaFoldDB" id="A0ABD3EM89"/>
<dbReference type="EMBL" id="JAVIJP010000002">
    <property type="protein sequence ID" value="KAL3655547.1"/>
    <property type="molecule type" value="Genomic_DNA"/>
</dbReference>
<keyword evidence="2" id="KW-1185">Reference proteome</keyword>
<dbReference type="Proteomes" id="UP001632038">
    <property type="component" value="Unassembled WGS sequence"/>
</dbReference>
<accession>A0ABD3EM89</accession>
<reference evidence="2" key="1">
    <citation type="journal article" date="2024" name="IScience">
        <title>Strigolactones Initiate the Formation of Haustorium-like Structures in Castilleja.</title>
        <authorList>
            <person name="Buerger M."/>
            <person name="Peterson D."/>
            <person name="Chory J."/>
        </authorList>
    </citation>
    <scope>NUCLEOTIDE SEQUENCE [LARGE SCALE GENOMIC DNA]</scope>
</reference>
<proteinExistence type="predicted"/>
<evidence type="ECO:0000313" key="2">
    <source>
        <dbReference type="Proteomes" id="UP001632038"/>
    </source>
</evidence>
<comment type="caution">
    <text evidence="1">The sequence shown here is derived from an EMBL/GenBank/DDBJ whole genome shotgun (WGS) entry which is preliminary data.</text>
</comment>
<evidence type="ECO:0000313" key="1">
    <source>
        <dbReference type="EMBL" id="KAL3655547.1"/>
    </source>
</evidence>